<name>A0ABV6RFD8_9MICO</name>
<comment type="caution">
    <text evidence="1">The sequence shown here is derived from an EMBL/GenBank/DDBJ whole genome shotgun (WGS) entry which is preliminary data.</text>
</comment>
<dbReference type="RefSeq" id="WP_376982746.1">
    <property type="nucleotide sequence ID" value="NZ_JBHLSV010000028.1"/>
</dbReference>
<evidence type="ECO:0000313" key="2">
    <source>
        <dbReference type="Proteomes" id="UP001589793"/>
    </source>
</evidence>
<reference evidence="1 2" key="1">
    <citation type="submission" date="2024-09" db="EMBL/GenBank/DDBJ databases">
        <authorList>
            <person name="Sun Q."/>
            <person name="Mori K."/>
        </authorList>
    </citation>
    <scope>NUCLEOTIDE SEQUENCE [LARGE SCALE GENOMIC DNA]</scope>
    <source>
        <strain evidence="1 2">CICC 10874</strain>
    </source>
</reference>
<accession>A0ABV6RFD8</accession>
<keyword evidence="2" id="KW-1185">Reference proteome</keyword>
<proteinExistence type="predicted"/>
<dbReference type="Proteomes" id="UP001589793">
    <property type="component" value="Unassembled WGS sequence"/>
</dbReference>
<protein>
    <submittedName>
        <fullName evidence="1">Uncharacterized protein</fullName>
    </submittedName>
</protein>
<sequence>MAAPVPPHVSETTPDGVVIEYLRMNDGTEGLVVIMSNALVPGREDRRFPAFHRWS</sequence>
<evidence type="ECO:0000313" key="1">
    <source>
        <dbReference type="EMBL" id="MFC0675712.1"/>
    </source>
</evidence>
<gene>
    <name evidence="1" type="ORF">ACFFF6_17320</name>
</gene>
<organism evidence="1 2">
    <name type="scientific">Brachybacterium hainanense</name>
    <dbReference type="NCBI Taxonomy" id="1541174"/>
    <lineage>
        <taxon>Bacteria</taxon>
        <taxon>Bacillati</taxon>
        <taxon>Actinomycetota</taxon>
        <taxon>Actinomycetes</taxon>
        <taxon>Micrococcales</taxon>
        <taxon>Dermabacteraceae</taxon>
        <taxon>Brachybacterium</taxon>
    </lineage>
</organism>
<dbReference type="EMBL" id="JBHLSV010000028">
    <property type="protein sequence ID" value="MFC0675712.1"/>
    <property type="molecule type" value="Genomic_DNA"/>
</dbReference>